<protein>
    <submittedName>
        <fullName evidence="3">Protein kinase family protein</fullName>
    </submittedName>
</protein>
<feature type="domain" description="Protein kinase" evidence="2">
    <location>
        <begin position="151"/>
        <end position="392"/>
    </location>
</feature>
<dbReference type="EMBL" id="JAAYSM010000060">
    <property type="protein sequence ID" value="NLJ17613.1"/>
    <property type="molecule type" value="Genomic_DNA"/>
</dbReference>
<name>A0A7X8C281_9LACT</name>
<dbReference type="InterPro" id="IPR011009">
    <property type="entry name" value="Kinase-like_dom_sf"/>
</dbReference>
<dbReference type="RefSeq" id="WP_276646383.1">
    <property type="nucleotide sequence ID" value="NZ_JAAYSM010000060.1"/>
</dbReference>
<dbReference type="PANTHER" id="PTHR24361">
    <property type="entry name" value="MITOGEN-ACTIVATED KINASE KINASE KINASE"/>
    <property type="match status" value="1"/>
</dbReference>
<dbReference type="AlphaFoldDB" id="A0A7X8C281"/>
<dbReference type="PANTHER" id="PTHR24361:SF785">
    <property type="entry name" value="DUAL SPECIFICITY MITOGEN-ACTIVATED PROTEIN KINASE KINASE 1"/>
    <property type="match status" value="1"/>
</dbReference>
<dbReference type="SUPFAM" id="SSF56112">
    <property type="entry name" value="Protein kinase-like (PK-like)"/>
    <property type="match status" value="1"/>
</dbReference>
<sequence length="392" mass="46897">MKVDNFIEKIYRELIDYKNDEYEHLYKCYAHNRLPSIFSTIHFLLVENYEAMNKRLPTKEETAHFWADNSRKLLLAIESIKNLQRALKNSSYSFTIESYYKDIFNKSLSFLSETYGSEIPANMDKVDVYYTEQIFIPKDSMEIRNLYNSLNIDLKLIGEGSYANVYKYKDPFYKRFFVVKRAKDNLKAKEIERFQREFNAMKKFKSPYIVEVYNYDKNKNEYYMEYMDATLDEYIQKNNTILRVSERIGIVRQILKAFQYIHSKQYYHRDISPKNILIKYYDDVNVVKVADFGLIKVPESQLTSMWTEFKGYFNDPALNTEGFHTYDIHHEIYALTRIVIFVMTGKTNLNNIDDEDIKSLIQKGLCPEKEERFQSVEELTHFFNSISFDNLE</sequence>
<evidence type="ECO:0000259" key="2">
    <source>
        <dbReference type="PROSITE" id="PS50011"/>
    </source>
</evidence>
<dbReference type="CDD" id="cd00180">
    <property type="entry name" value="PKc"/>
    <property type="match status" value="1"/>
</dbReference>
<dbReference type="InterPro" id="IPR017441">
    <property type="entry name" value="Protein_kinase_ATP_BS"/>
</dbReference>
<evidence type="ECO:0000313" key="3">
    <source>
        <dbReference type="EMBL" id="NLJ17613.1"/>
    </source>
</evidence>
<proteinExistence type="predicted"/>
<dbReference type="InterPro" id="IPR000719">
    <property type="entry name" value="Prot_kinase_dom"/>
</dbReference>
<dbReference type="GO" id="GO:0004674">
    <property type="term" value="F:protein serine/threonine kinase activity"/>
    <property type="evidence" value="ECO:0007669"/>
    <property type="project" value="TreeGrafter"/>
</dbReference>
<dbReference type="Proteomes" id="UP000541058">
    <property type="component" value="Unassembled WGS sequence"/>
</dbReference>
<dbReference type="PROSITE" id="PS00109">
    <property type="entry name" value="PROTEIN_KINASE_TYR"/>
    <property type="match status" value="1"/>
</dbReference>
<keyword evidence="3" id="KW-0808">Transferase</keyword>
<dbReference type="InterPro" id="IPR053235">
    <property type="entry name" value="Ser_Thr_kinase"/>
</dbReference>
<keyword evidence="1" id="KW-0547">Nucleotide-binding</keyword>
<evidence type="ECO:0000256" key="1">
    <source>
        <dbReference type="PROSITE-ProRule" id="PRU10141"/>
    </source>
</evidence>
<evidence type="ECO:0000313" key="4">
    <source>
        <dbReference type="Proteomes" id="UP000541058"/>
    </source>
</evidence>
<dbReference type="GO" id="GO:0005737">
    <property type="term" value="C:cytoplasm"/>
    <property type="evidence" value="ECO:0007669"/>
    <property type="project" value="TreeGrafter"/>
</dbReference>
<gene>
    <name evidence="3" type="ORF">GX355_02010</name>
</gene>
<dbReference type="GO" id="GO:0005524">
    <property type="term" value="F:ATP binding"/>
    <property type="evidence" value="ECO:0007669"/>
    <property type="project" value="UniProtKB-UniRule"/>
</dbReference>
<keyword evidence="1" id="KW-0067">ATP-binding</keyword>
<keyword evidence="3" id="KW-0418">Kinase</keyword>
<dbReference type="PROSITE" id="PS50011">
    <property type="entry name" value="PROTEIN_KINASE_DOM"/>
    <property type="match status" value="1"/>
</dbReference>
<dbReference type="Gene3D" id="1.10.510.10">
    <property type="entry name" value="Transferase(Phosphotransferase) domain 1"/>
    <property type="match status" value="1"/>
</dbReference>
<comment type="caution">
    <text evidence="3">The sequence shown here is derived from an EMBL/GenBank/DDBJ whole genome shotgun (WGS) entry which is preliminary data.</text>
</comment>
<feature type="binding site" evidence="1">
    <location>
        <position position="180"/>
    </location>
    <ligand>
        <name>ATP</name>
        <dbReference type="ChEBI" id="CHEBI:30616"/>
    </ligand>
</feature>
<dbReference type="PROSITE" id="PS00107">
    <property type="entry name" value="PROTEIN_KINASE_ATP"/>
    <property type="match status" value="1"/>
</dbReference>
<accession>A0A7X8C281</accession>
<dbReference type="InterPro" id="IPR008266">
    <property type="entry name" value="Tyr_kinase_AS"/>
</dbReference>
<reference evidence="3 4" key="1">
    <citation type="journal article" date="2020" name="Biotechnol. Biofuels">
        <title>New insights from the biogas microbiome by comprehensive genome-resolved metagenomics of nearly 1600 species originating from multiple anaerobic digesters.</title>
        <authorList>
            <person name="Campanaro S."/>
            <person name="Treu L."/>
            <person name="Rodriguez-R L.M."/>
            <person name="Kovalovszki A."/>
            <person name="Ziels R.M."/>
            <person name="Maus I."/>
            <person name="Zhu X."/>
            <person name="Kougias P.G."/>
            <person name="Basile A."/>
            <person name="Luo G."/>
            <person name="Schluter A."/>
            <person name="Konstantinidis K.T."/>
            <person name="Angelidaki I."/>
        </authorList>
    </citation>
    <scope>NUCLEOTIDE SEQUENCE [LARGE SCALE GENOMIC DNA]</scope>
    <source>
        <strain evidence="3">AS23ysBPME_34</strain>
    </source>
</reference>
<dbReference type="Pfam" id="PF00069">
    <property type="entry name" value="Pkinase"/>
    <property type="match status" value="1"/>
</dbReference>
<organism evidence="3 4">
    <name type="scientific">Globicatella sulfidifaciens</name>
    <dbReference type="NCBI Taxonomy" id="136093"/>
    <lineage>
        <taxon>Bacteria</taxon>
        <taxon>Bacillati</taxon>
        <taxon>Bacillota</taxon>
        <taxon>Bacilli</taxon>
        <taxon>Lactobacillales</taxon>
        <taxon>Aerococcaceae</taxon>
        <taxon>Globicatella</taxon>
    </lineage>
</organism>